<gene>
    <name evidence="1" type="ORF">EXN66_Car004211</name>
</gene>
<reference evidence="2" key="2">
    <citation type="submission" date="2019-02" db="EMBL/GenBank/DDBJ databases">
        <title>Opniocepnalus argus Var Kimnra genome.</title>
        <authorList>
            <person name="Zhou C."/>
            <person name="Xiao S."/>
        </authorList>
    </citation>
    <scope>NUCLEOTIDE SEQUENCE [LARGE SCALE GENOMIC DNA]</scope>
</reference>
<reference evidence="1 2" key="1">
    <citation type="submission" date="2019-02" db="EMBL/GenBank/DDBJ databases">
        <title>Opniocepnalus argus genome.</title>
        <authorList>
            <person name="Zhou C."/>
            <person name="Xiao S."/>
        </authorList>
    </citation>
    <scope>NUCLEOTIDE SEQUENCE [LARGE SCALE GENOMIC DNA]</scope>
    <source>
        <strain evidence="1">OARG1902GOOAL</strain>
        <tissue evidence="1">Muscle</tissue>
    </source>
</reference>
<organism evidence="1 2">
    <name type="scientific">Channa argus</name>
    <name type="common">Northern snakehead</name>
    <name type="synonym">Ophicephalus argus</name>
    <dbReference type="NCBI Taxonomy" id="215402"/>
    <lineage>
        <taxon>Eukaryota</taxon>
        <taxon>Metazoa</taxon>
        <taxon>Chordata</taxon>
        <taxon>Craniata</taxon>
        <taxon>Vertebrata</taxon>
        <taxon>Euteleostomi</taxon>
        <taxon>Actinopterygii</taxon>
        <taxon>Neopterygii</taxon>
        <taxon>Teleostei</taxon>
        <taxon>Neoteleostei</taxon>
        <taxon>Acanthomorphata</taxon>
        <taxon>Anabantaria</taxon>
        <taxon>Anabantiformes</taxon>
        <taxon>Channoidei</taxon>
        <taxon>Channidae</taxon>
        <taxon>Channa</taxon>
    </lineage>
</organism>
<proteinExistence type="predicted"/>
<sequence>MEQLDVGRGFWTPVQHRQRQCPVKQQSSIKKETESDLILVLQIPRPLLNLAVDFHVGHSTGL</sequence>
<dbReference type="EMBL" id="CM015715">
    <property type="protein sequence ID" value="KAF3688539.1"/>
    <property type="molecule type" value="Genomic_DNA"/>
</dbReference>
<dbReference type="AlphaFoldDB" id="A0A6G1PEA5"/>
<keyword evidence="2" id="KW-1185">Reference proteome</keyword>
<name>A0A6G1PEA5_CHAAH</name>
<accession>A0A6G1PEA5</accession>
<protein>
    <submittedName>
        <fullName evidence="1">Uncharacterized protein</fullName>
    </submittedName>
</protein>
<evidence type="ECO:0000313" key="1">
    <source>
        <dbReference type="EMBL" id="KAF3688539.1"/>
    </source>
</evidence>
<dbReference type="Proteomes" id="UP000503349">
    <property type="component" value="Chromosome 4"/>
</dbReference>
<evidence type="ECO:0000313" key="2">
    <source>
        <dbReference type="Proteomes" id="UP000503349"/>
    </source>
</evidence>